<dbReference type="AlphaFoldDB" id="A0A6P1YRT3"/>
<keyword evidence="6 10" id="KW-0472">Membrane</keyword>
<evidence type="ECO:0000256" key="5">
    <source>
        <dbReference type="ARBA" id="ARBA00022989"/>
    </source>
</evidence>
<dbReference type="FunFam" id="1.10.3730.20:FF:000001">
    <property type="entry name" value="Quaternary ammonium compound resistance transporter SugE"/>
    <property type="match status" value="1"/>
</dbReference>
<dbReference type="GO" id="GO:1990961">
    <property type="term" value="P:xenobiotic detoxification by transmembrane export across the plasma membrane"/>
    <property type="evidence" value="ECO:0007669"/>
    <property type="project" value="UniProtKB-ARBA"/>
</dbReference>
<proteinExistence type="inferred from homology"/>
<keyword evidence="2" id="KW-0813">Transport</keyword>
<evidence type="ECO:0000256" key="9">
    <source>
        <dbReference type="RuleBase" id="RU003942"/>
    </source>
</evidence>
<feature type="transmembrane region" description="Helical" evidence="10">
    <location>
        <begin position="57"/>
        <end position="78"/>
    </location>
</feature>
<dbReference type="InterPro" id="IPR037185">
    <property type="entry name" value="EmrE-like"/>
</dbReference>
<evidence type="ECO:0000256" key="6">
    <source>
        <dbReference type="ARBA" id="ARBA00023136"/>
    </source>
</evidence>
<protein>
    <recommendedName>
        <fullName evidence="8">Guanidinium exporter</fullName>
    </recommendedName>
</protein>
<evidence type="ECO:0000256" key="8">
    <source>
        <dbReference type="ARBA" id="ARBA00039168"/>
    </source>
</evidence>
<dbReference type="EMBL" id="CP048630">
    <property type="protein sequence ID" value="QIB35590.1"/>
    <property type="molecule type" value="Genomic_DNA"/>
</dbReference>
<dbReference type="InterPro" id="IPR045324">
    <property type="entry name" value="Small_multidrug_res"/>
</dbReference>
<keyword evidence="5 10" id="KW-1133">Transmembrane helix</keyword>
<dbReference type="SUPFAM" id="SSF103481">
    <property type="entry name" value="Multidrug resistance efflux transporter EmrE"/>
    <property type="match status" value="1"/>
</dbReference>
<dbReference type="Proteomes" id="UP000464751">
    <property type="component" value="Chromosome"/>
</dbReference>
<name>A0A6P1YRT3_9HYPH</name>
<evidence type="ECO:0000313" key="11">
    <source>
        <dbReference type="EMBL" id="QIB35590.1"/>
    </source>
</evidence>
<dbReference type="GO" id="GO:0005886">
    <property type="term" value="C:plasma membrane"/>
    <property type="evidence" value="ECO:0007669"/>
    <property type="project" value="UniProtKB-SubCell"/>
</dbReference>
<evidence type="ECO:0000256" key="2">
    <source>
        <dbReference type="ARBA" id="ARBA00022448"/>
    </source>
</evidence>
<feature type="transmembrane region" description="Helical" evidence="10">
    <location>
        <begin position="33"/>
        <end position="50"/>
    </location>
</feature>
<evidence type="ECO:0000256" key="4">
    <source>
        <dbReference type="ARBA" id="ARBA00022692"/>
    </source>
</evidence>
<evidence type="ECO:0000256" key="7">
    <source>
        <dbReference type="ARBA" id="ARBA00038151"/>
    </source>
</evidence>
<dbReference type="RefSeq" id="WP_163076730.1">
    <property type="nucleotide sequence ID" value="NZ_CP048630.1"/>
</dbReference>
<keyword evidence="4 9" id="KW-0812">Transmembrane</keyword>
<dbReference type="KEGG" id="apra:G3A50_19180"/>
<dbReference type="GO" id="GO:0022857">
    <property type="term" value="F:transmembrane transporter activity"/>
    <property type="evidence" value="ECO:0007669"/>
    <property type="project" value="InterPro"/>
</dbReference>
<keyword evidence="3" id="KW-1003">Cell membrane</keyword>
<organism evidence="11 12">
    <name type="scientific">Ancylobacter pratisalsi</name>
    <dbReference type="NCBI Taxonomy" id="1745854"/>
    <lineage>
        <taxon>Bacteria</taxon>
        <taxon>Pseudomonadati</taxon>
        <taxon>Pseudomonadota</taxon>
        <taxon>Alphaproteobacteria</taxon>
        <taxon>Hyphomicrobiales</taxon>
        <taxon>Xanthobacteraceae</taxon>
        <taxon>Ancylobacter</taxon>
    </lineage>
</organism>
<dbReference type="Gene3D" id="1.10.3730.20">
    <property type="match status" value="1"/>
</dbReference>
<gene>
    <name evidence="11" type="ORF">G3A50_19180</name>
</gene>
<accession>A0A6P1YRT3</accession>
<dbReference type="InterPro" id="IPR000390">
    <property type="entry name" value="Small_drug/metabolite_transptr"/>
</dbReference>
<sequence>MAWVYLGIAGLLEVVFAMSMKSAEGFTRLGPTVLTVITGAFGFLCLGMALKDLPVSVAYPIWTAIGTLGTVLFGTLILGETLGVGKMICLAMIVIGITGLKAAV</sequence>
<evidence type="ECO:0000313" key="12">
    <source>
        <dbReference type="Proteomes" id="UP000464751"/>
    </source>
</evidence>
<dbReference type="PANTHER" id="PTHR30561">
    <property type="entry name" value="SMR FAMILY PROTON-DEPENDENT DRUG EFFLUX TRANSPORTER SUGE"/>
    <property type="match status" value="1"/>
</dbReference>
<evidence type="ECO:0000256" key="10">
    <source>
        <dbReference type="SAM" id="Phobius"/>
    </source>
</evidence>
<dbReference type="Pfam" id="PF00893">
    <property type="entry name" value="Multi_Drug_Res"/>
    <property type="match status" value="1"/>
</dbReference>
<feature type="transmembrane region" description="Helical" evidence="10">
    <location>
        <begin position="84"/>
        <end position="103"/>
    </location>
</feature>
<evidence type="ECO:0000256" key="3">
    <source>
        <dbReference type="ARBA" id="ARBA00022475"/>
    </source>
</evidence>
<comment type="subcellular location">
    <subcellularLocation>
        <location evidence="1 9">Cell membrane</location>
        <topology evidence="1 9">Multi-pass membrane protein</topology>
    </subcellularLocation>
</comment>
<evidence type="ECO:0000256" key="1">
    <source>
        <dbReference type="ARBA" id="ARBA00004651"/>
    </source>
</evidence>
<dbReference type="PANTHER" id="PTHR30561:SF0">
    <property type="entry name" value="GUANIDINIUM EXPORTER"/>
    <property type="match status" value="1"/>
</dbReference>
<comment type="similarity">
    <text evidence="7">Belongs to the drug/metabolite transporter (DMT) superfamily. Small multidrug resistance (SMR) (TC 2.A.7.1) family. Gdx/SugE subfamily.</text>
</comment>
<reference evidence="11 12" key="1">
    <citation type="submission" date="2020-02" db="EMBL/GenBank/DDBJ databases">
        <authorList>
            <person name="Li G."/>
        </authorList>
    </citation>
    <scope>NUCLEOTIDE SEQUENCE [LARGE SCALE GENOMIC DNA]</scope>
    <source>
        <strain evidence="11 12">DSM 102029</strain>
    </source>
</reference>
<keyword evidence="12" id="KW-1185">Reference proteome</keyword>